<feature type="compositionally biased region" description="Acidic residues" evidence="6">
    <location>
        <begin position="767"/>
        <end position="779"/>
    </location>
</feature>
<comment type="similarity">
    <text evidence="2">Belongs to the ORC1 family.</text>
</comment>
<feature type="region of interest" description="Disordered" evidence="6">
    <location>
        <begin position="705"/>
        <end position="822"/>
    </location>
</feature>
<dbReference type="OrthoDB" id="1926878at2759"/>
<dbReference type="PANTHER" id="PTHR10763">
    <property type="entry name" value="CELL DIVISION CONTROL PROTEIN 6-RELATED"/>
    <property type="match status" value="1"/>
</dbReference>
<dbReference type="Pfam" id="PF00004">
    <property type="entry name" value="AAA"/>
    <property type="match status" value="1"/>
</dbReference>
<proteinExistence type="inferred from homology"/>
<dbReference type="SUPFAM" id="SSF56112">
    <property type="entry name" value="Protein kinase-like (PK-like)"/>
    <property type="match status" value="1"/>
</dbReference>
<dbReference type="SMART" id="SM00382">
    <property type="entry name" value="AAA"/>
    <property type="match status" value="1"/>
</dbReference>
<reference evidence="9" key="2">
    <citation type="submission" date="2015-01" db="EMBL/GenBank/DDBJ databases">
        <title>Evolutionary Origins and Diversification of the Mycorrhizal Mutualists.</title>
        <authorList>
            <consortium name="DOE Joint Genome Institute"/>
            <consortium name="Mycorrhizal Genomics Consortium"/>
            <person name="Kohler A."/>
            <person name="Kuo A."/>
            <person name="Nagy L.G."/>
            <person name="Floudas D."/>
            <person name="Copeland A."/>
            <person name="Barry K.W."/>
            <person name="Cichocki N."/>
            <person name="Veneault-Fourrey C."/>
            <person name="LaButti K."/>
            <person name="Lindquist E.A."/>
            <person name="Lipzen A."/>
            <person name="Lundell T."/>
            <person name="Morin E."/>
            <person name="Murat C."/>
            <person name="Riley R."/>
            <person name="Ohm R."/>
            <person name="Sun H."/>
            <person name="Tunlid A."/>
            <person name="Henrissat B."/>
            <person name="Grigoriev I.V."/>
            <person name="Hibbett D.S."/>
            <person name="Martin F."/>
        </authorList>
    </citation>
    <scope>NUCLEOTIDE SEQUENCE [LARGE SCALE GENOMIC DNA]</scope>
    <source>
        <strain evidence="9">MUT 4182</strain>
    </source>
</reference>
<dbReference type="CDD" id="cd04370">
    <property type="entry name" value="BAH"/>
    <property type="match status" value="1"/>
</dbReference>
<dbReference type="InterPro" id="IPR003593">
    <property type="entry name" value="AAA+_ATPase"/>
</dbReference>
<comment type="subcellular location">
    <subcellularLocation>
        <location evidence="1">Nucleus</location>
    </subcellularLocation>
</comment>
<evidence type="ECO:0000259" key="7">
    <source>
        <dbReference type="PROSITE" id="PS51038"/>
    </source>
</evidence>
<dbReference type="Pfam" id="PF22606">
    <property type="entry name" value="Cdc6-ORC-like_ATPase_lid"/>
    <property type="match status" value="1"/>
</dbReference>
<dbReference type="GO" id="GO:0033314">
    <property type="term" value="P:mitotic DNA replication checkpoint signaling"/>
    <property type="evidence" value="ECO:0007669"/>
    <property type="project" value="TreeGrafter"/>
</dbReference>
<dbReference type="InterPro" id="IPR027417">
    <property type="entry name" value="P-loop_NTPase"/>
</dbReference>
<dbReference type="InterPro" id="IPR054425">
    <property type="entry name" value="Cdc6_ORC1-like_ATPase_lid"/>
</dbReference>
<dbReference type="GO" id="GO:0005664">
    <property type="term" value="C:nuclear origin of replication recognition complex"/>
    <property type="evidence" value="ECO:0007669"/>
    <property type="project" value="TreeGrafter"/>
</dbReference>
<dbReference type="GO" id="GO:0016887">
    <property type="term" value="F:ATP hydrolysis activity"/>
    <property type="evidence" value="ECO:0007669"/>
    <property type="project" value="InterPro"/>
</dbReference>
<dbReference type="InterPro" id="IPR043151">
    <property type="entry name" value="BAH_sf"/>
</dbReference>
<evidence type="ECO:0000256" key="1">
    <source>
        <dbReference type="ARBA" id="ARBA00004123"/>
    </source>
</evidence>
<evidence type="ECO:0000256" key="6">
    <source>
        <dbReference type="SAM" id="MobiDB-lite"/>
    </source>
</evidence>
<dbReference type="InterPro" id="IPR003959">
    <property type="entry name" value="ATPase_AAA_core"/>
</dbReference>
<keyword evidence="9" id="KW-1185">Reference proteome</keyword>
<evidence type="ECO:0000256" key="3">
    <source>
        <dbReference type="ARBA" id="ARBA00022705"/>
    </source>
</evidence>
<dbReference type="SUPFAM" id="SSF52540">
    <property type="entry name" value="P-loop containing nucleoside triphosphate hydrolases"/>
    <property type="match status" value="1"/>
</dbReference>
<dbReference type="Proteomes" id="UP000054248">
    <property type="component" value="Unassembled WGS sequence"/>
</dbReference>
<feature type="domain" description="BAH" evidence="7">
    <location>
        <begin position="564"/>
        <end position="700"/>
    </location>
</feature>
<reference evidence="8 9" key="1">
    <citation type="submission" date="2014-04" db="EMBL/GenBank/DDBJ databases">
        <authorList>
            <consortium name="DOE Joint Genome Institute"/>
            <person name="Kuo A."/>
            <person name="Girlanda M."/>
            <person name="Perotto S."/>
            <person name="Kohler A."/>
            <person name="Nagy L.G."/>
            <person name="Floudas D."/>
            <person name="Copeland A."/>
            <person name="Barry K.W."/>
            <person name="Cichocki N."/>
            <person name="Veneault-Fourrey C."/>
            <person name="LaButti K."/>
            <person name="Lindquist E.A."/>
            <person name="Lipzen A."/>
            <person name="Lundell T."/>
            <person name="Morin E."/>
            <person name="Murat C."/>
            <person name="Sun H."/>
            <person name="Tunlid A."/>
            <person name="Henrissat B."/>
            <person name="Grigoriev I.V."/>
            <person name="Hibbett D.S."/>
            <person name="Martin F."/>
            <person name="Nordberg H.P."/>
            <person name="Cantor M.N."/>
            <person name="Hua S.X."/>
        </authorList>
    </citation>
    <scope>NUCLEOTIDE SEQUENCE [LARGE SCALE GENOMIC DNA]</scope>
    <source>
        <strain evidence="8 9">MUT 4182</strain>
    </source>
</reference>
<keyword evidence="3" id="KW-0235">DNA replication</keyword>
<evidence type="ECO:0000313" key="9">
    <source>
        <dbReference type="Proteomes" id="UP000054248"/>
    </source>
</evidence>
<dbReference type="PANTHER" id="PTHR10763:SF23">
    <property type="entry name" value="ORIGIN RECOGNITION COMPLEX SUBUNIT 1"/>
    <property type="match status" value="1"/>
</dbReference>
<name>A0A0C3L7W3_9AGAM</name>
<dbReference type="InterPro" id="IPR011009">
    <property type="entry name" value="Kinase-like_dom_sf"/>
</dbReference>
<dbReference type="Gene3D" id="3.40.50.300">
    <property type="entry name" value="P-loop containing nucleotide triphosphate hydrolases"/>
    <property type="match status" value="1"/>
</dbReference>
<keyword evidence="5" id="KW-0539">Nucleus</keyword>
<dbReference type="GO" id="GO:0006270">
    <property type="term" value="P:DNA replication initiation"/>
    <property type="evidence" value="ECO:0007669"/>
    <property type="project" value="TreeGrafter"/>
</dbReference>
<accession>A0A0C3L7W3</accession>
<dbReference type="EMBL" id="KN823363">
    <property type="protein sequence ID" value="KIO17612.1"/>
    <property type="molecule type" value="Genomic_DNA"/>
</dbReference>
<dbReference type="Gene3D" id="1.10.8.60">
    <property type="match status" value="1"/>
</dbReference>
<organism evidence="8 9">
    <name type="scientific">Tulasnella calospora MUT 4182</name>
    <dbReference type="NCBI Taxonomy" id="1051891"/>
    <lineage>
        <taxon>Eukaryota</taxon>
        <taxon>Fungi</taxon>
        <taxon>Dikarya</taxon>
        <taxon>Basidiomycota</taxon>
        <taxon>Agaricomycotina</taxon>
        <taxon>Agaricomycetes</taxon>
        <taxon>Cantharellales</taxon>
        <taxon>Tulasnellaceae</taxon>
        <taxon>Tulasnella</taxon>
    </lineage>
</organism>
<dbReference type="PROSITE" id="PS51038">
    <property type="entry name" value="BAH"/>
    <property type="match status" value="1"/>
</dbReference>
<protein>
    <recommendedName>
        <fullName evidence="7">BAH domain-containing protein</fullName>
    </recommendedName>
</protein>
<dbReference type="Pfam" id="PF01426">
    <property type="entry name" value="BAH"/>
    <property type="match status" value="1"/>
</dbReference>
<sequence>MLSSASRKRKTRSQGDPIEDESSQDNRKKSRTVKNEAELLSRHLDDLSAKLDVTYCRMATRDILTGVYTAEVLDLLAVPISQSTGFPDQSGDTGPLEKAIIVANQHRTTLLELCLSKLEASTGNEGPVEPLDDRQRALQYGKQAPAPSDAAKRSVLVVEQEIRPMQIGRPLGTTGPPICIYHPIFSRFQTLIQGDGSDPLPEDVVAAFDLIEAAAAFYPTEIHRLKAINPRLAKLLARHVHGTSEAHSYESDGVIWSESAAKGIPLLVMEAKNEVGTGGCDPYVQASFYYRKLWVEESNFEVRNACCCPSFVLSMAGPYITIHGGTYADNFIVQPLTETLGLANFPAHFDRAQYIAKIMVALRTCLNELELFYRNLIPTDTEQIACRSPYFDHYDGFTLTYTSYNLLSDCIGRAMFNAEVKCFGEEQATPVKVKFTRQYCQAAHELLAKENLAPPLRHIGKLENGWIVVIMDLLPGKDLATARPNPVPERVLKDVEAALHLLHKEGFAFGDLRPPNIVLYERNLPAGGTEQEELEWETNFYRAFLRQRAANAKGKGKGKVPTEEEFVVGEPVIVDGYFKDTQVAVIIALLDVKEKESDQGSGEFAGQMALVHWFLRPNELPKTGAVRTHREGEIYYTVDQAGVVPLDSILGHCDVLSHSEYNEIDGLHFQLNWAKHAAAARTISLQAPDASKDAWNLSLKGLKTGKKGHEKDIKGPRKKVRRIAGEEKRKGKRRAGSPTLLSDDEQSGEGSSGSGSDAYERRGSPPEESDEESADEAASGEDTLRVDSENDEDVVDFSPSKKRKRTVSVPRTPTKRRQTKAVITPASKKALAARRNSMRGERKKKIRVAAPSAVSYNETDRAALPKLPKNAHLRAMHLLHVAARPDALPGRDGEFNDISGVPGTGKTATVHAVVRELQKMVMNNETNPFTYVEINGLRLSDPSAAYGVLWEALSGHDVEREGHLKISAKEALKKLDRYFAGARTGPSGGAFVVLMDELDQLVTAKQDVVYNFFNWPNLANSTLVVIAVSNTHDLPESVMSGKVRGRLGMEKIQFHPYSTEQLMDIVNSRLQASREGLAGVDANVIHEDAVKYASARVAAVNGDARRVLDMARRAVETVYNPQGTSSIVKMKDMTEVIKAMQNSPNAAFVRECSFVERVVLAAIIKCVKREGVSEVRWGEVTKQCMVLFDQLREDLTPTKPTHERLRLVLQSLFVSKAIILESGAAADRKDISERLAMLNMETGEVVRALSDVGKSRWENVMGA</sequence>
<dbReference type="HOGENOM" id="CLU_264639_0_0_1"/>
<dbReference type="InterPro" id="IPR001025">
    <property type="entry name" value="BAH_dom"/>
</dbReference>
<evidence type="ECO:0000256" key="2">
    <source>
        <dbReference type="ARBA" id="ARBA00008398"/>
    </source>
</evidence>
<dbReference type="GO" id="GO:0003682">
    <property type="term" value="F:chromatin binding"/>
    <property type="evidence" value="ECO:0007669"/>
    <property type="project" value="InterPro"/>
</dbReference>
<gene>
    <name evidence="8" type="ORF">M407DRAFT_32718</name>
</gene>
<dbReference type="GO" id="GO:0003688">
    <property type="term" value="F:DNA replication origin binding"/>
    <property type="evidence" value="ECO:0007669"/>
    <property type="project" value="TreeGrafter"/>
</dbReference>
<evidence type="ECO:0000313" key="8">
    <source>
        <dbReference type="EMBL" id="KIO17612.1"/>
    </source>
</evidence>
<dbReference type="GO" id="GO:0005524">
    <property type="term" value="F:ATP binding"/>
    <property type="evidence" value="ECO:0007669"/>
    <property type="project" value="InterPro"/>
</dbReference>
<feature type="compositionally biased region" description="Basic residues" evidence="6">
    <location>
        <begin position="1"/>
        <end position="12"/>
    </location>
</feature>
<feature type="region of interest" description="Disordered" evidence="6">
    <location>
        <begin position="1"/>
        <end position="34"/>
    </location>
</feature>
<evidence type="ECO:0000256" key="4">
    <source>
        <dbReference type="ARBA" id="ARBA00023125"/>
    </source>
</evidence>
<dbReference type="Gene3D" id="2.30.30.490">
    <property type="match status" value="1"/>
</dbReference>
<dbReference type="STRING" id="1051891.A0A0C3L7W3"/>
<evidence type="ECO:0000256" key="5">
    <source>
        <dbReference type="ARBA" id="ARBA00023242"/>
    </source>
</evidence>
<dbReference type="InterPro" id="IPR050311">
    <property type="entry name" value="ORC1/CDC6"/>
</dbReference>
<keyword evidence="4" id="KW-0238">DNA-binding</keyword>
<dbReference type="AlphaFoldDB" id="A0A0C3L7W3"/>